<evidence type="ECO:0000313" key="1">
    <source>
        <dbReference type="EMBL" id="MBE1485210.1"/>
    </source>
</evidence>
<keyword evidence="2" id="KW-1185">Reference proteome</keyword>
<gene>
    <name evidence="1" type="ORF">H4W31_000848</name>
</gene>
<name>A0A927M1Q4_9ACTN</name>
<dbReference type="AlphaFoldDB" id="A0A927M1Q4"/>
<dbReference type="EMBL" id="JADBEB010000001">
    <property type="protein sequence ID" value="MBE1485210.1"/>
    <property type="molecule type" value="Genomic_DNA"/>
</dbReference>
<organism evidence="1 2">
    <name type="scientific">Plantactinospora soyae</name>
    <dbReference type="NCBI Taxonomy" id="1544732"/>
    <lineage>
        <taxon>Bacteria</taxon>
        <taxon>Bacillati</taxon>
        <taxon>Actinomycetota</taxon>
        <taxon>Actinomycetes</taxon>
        <taxon>Micromonosporales</taxon>
        <taxon>Micromonosporaceae</taxon>
        <taxon>Plantactinospora</taxon>
    </lineage>
</organism>
<accession>A0A927M1Q4</accession>
<evidence type="ECO:0000313" key="2">
    <source>
        <dbReference type="Proteomes" id="UP000649753"/>
    </source>
</evidence>
<protein>
    <submittedName>
        <fullName evidence="1">Uncharacterized protein</fullName>
    </submittedName>
</protein>
<proteinExistence type="predicted"/>
<comment type="caution">
    <text evidence="1">The sequence shown here is derived from an EMBL/GenBank/DDBJ whole genome shotgun (WGS) entry which is preliminary data.</text>
</comment>
<sequence>MRGYPFEVLAPRRRRRRHGTNITIDDRTNFNGEREGNHGHNLRKEGRIFASHAVFSTRQSHPSTPRRLQPLVLSIISYLGSL</sequence>
<reference evidence="1" key="1">
    <citation type="submission" date="2020-10" db="EMBL/GenBank/DDBJ databases">
        <title>Sequencing the genomes of 1000 actinobacteria strains.</title>
        <authorList>
            <person name="Klenk H.-P."/>
        </authorList>
    </citation>
    <scope>NUCLEOTIDE SEQUENCE</scope>
    <source>
        <strain evidence="1">DSM 46832</strain>
    </source>
</reference>
<dbReference type="Proteomes" id="UP000649753">
    <property type="component" value="Unassembled WGS sequence"/>
</dbReference>